<dbReference type="Pfam" id="PF13302">
    <property type="entry name" value="Acetyltransf_3"/>
    <property type="match status" value="1"/>
</dbReference>
<dbReference type="SUPFAM" id="SSF55729">
    <property type="entry name" value="Acyl-CoA N-acyltransferases (Nat)"/>
    <property type="match status" value="1"/>
</dbReference>
<dbReference type="GO" id="GO:0016747">
    <property type="term" value="F:acyltransferase activity, transferring groups other than amino-acyl groups"/>
    <property type="evidence" value="ECO:0007669"/>
    <property type="project" value="InterPro"/>
</dbReference>
<sequence length="183" mass="20977">MEPPEIITERLKLRLIEIADLEAIHNLHVLPETDEYNTLGIPKNLEETKHVIIPWVSANKLSKITNYTFAIEQKETGKFIGLFGLRLGNKKYSRAEVWYKLHINFWNKGYATESLKAVLNFGFKTLNLHRIEAGCAVENVGSAKVMEKVGMIKEGRKRQILPLKAGWSDSFEYAILHNDKLNN</sequence>
<dbReference type="PANTHER" id="PTHR43792">
    <property type="entry name" value="GNAT FAMILY, PUTATIVE (AFU_ORTHOLOGUE AFUA_3G00765)-RELATED-RELATED"/>
    <property type="match status" value="1"/>
</dbReference>
<dbReference type="AlphaFoldDB" id="A0A0F9U2C9"/>
<evidence type="ECO:0000259" key="1">
    <source>
        <dbReference type="PROSITE" id="PS51186"/>
    </source>
</evidence>
<reference evidence="2" key="1">
    <citation type="journal article" date="2015" name="Nature">
        <title>Complex archaea that bridge the gap between prokaryotes and eukaryotes.</title>
        <authorList>
            <person name="Spang A."/>
            <person name="Saw J.H."/>
            <person name="Jorgensen S.L."/>
            <person name="Zaremba-Niedzwiedzka K."/>
            <person name="Martijn J."/>
            <person name="Lind A.E."/>
            <person name="van Eijk R."/>
            <person name="Schleper C."/>
            <person name="Guy L."/>
            <person name="Ettema T.J."/>
        </authorList>
    </citation>
    <scope>NUCLEOTIDE SEQUENCE</scope>
</reference>
<accession>A0A0F9U2C9</accession>
<feature type="domain" description="N-acetyltransferase" evidence="1">
    <location>
        <begin position="11"/>
        <end position="178"/>
    </location>
</feature>
<proteinExistence type="predicted"/>
<dbReference type="EMBL" id="LAZR01000214">
    <property type="protein sequence ID" value="KKN81462.1"/>
    <property type="molecule type" value="Genomic_DNA"/>
</dbReference>
<dbReference type="PANTHER" id="PTHR43792:SF1">
    <property type="entry name" value="N-ACETYLTRANSFERASE DOMAIN-CONTAINING PROTEIN"/>
    <property type="match status" value="1"/>
</dbReference>
<dbReference type="Gene3D" id="3.40.630.30">
    <property type="match status" value="1"/>
</dbReference>
<protein>
    <recommendedName>
        <fullName evidence="1">N-acetyltransferase domain-containing protein</fullName>
    </recommendedName>
</protein>
<dbReference type="InterPro" id="IPR016181">
    <property type="entry name" value="Acyl_CoA_acyltransferase"/>
</dbReference>
<gene>
    <name evidence="2" type="ORF">LCGC14_0319250</name>
</gene>
<evidence type="ECO:0000313" key="2">
    <source>
        <dbReference type="EMBL" id="KKN81462.1"/>
    </source>
</evidence>
<comment type="caution">
    <text evidence="2">The sequence shown here is derived from an EMBL/GenBank/DDBJ whole genome shotgun (WGS) entry which is preliminary data.</text>
</comment>
<dbReference type="InterPro" id="IPR000182">
    <property type="entry name" value="GNAT_dom"/>
</dbReference>
<dbReference type="PROSITE" id="PS51186">
    <property type="entry name" value="GNAT"/>
    <property type="match status" value="1"/>
</dbReference>
<name>A0A0F9U2C9_9ZZZZ</name>
<dbReference type="InterPro" id="IPR051531">
    <property type="entry name" value="N-acetyltransferase"/>
</dbReference>
<organism evidence="2">
    <name type="scientific">marine sediment metagenome</name>
    <dbReference type="NCBI Taxonomy" id="412755"/>
    <lineage>
        <taxon>unclassified sequences</taxon>
        <taxon>metagenomes</taxon>
        <taxon>ecological metagenomes</taxon>
    </lineage>
</organism>